<dbReference type="PROSITE" id="PS00893">
    <property type="entry name" value="NUDIX_BOX"/>
    <property type="match status" value="1"/>
</dbReference>
<dbReference type="InterPro" id="IPR051325">
    <property type="entry name" value="Nudix_hydrolase_domain"/>
</dbReference>
<evidence type="ECO:0000259" key="2">
    <source>
        <dbReference type="PROSITE" id="PS51462"/>
    </source>
</evidence>
<accession>A0A0D0CHE2</accession>
<dbReference type="EMBL" id="KN834769">
    <property type="protein sequence ID" value="KIK62054.1"/>
    <property type="molecule type" value="Genomic_DNA"/>
</dbReference>
<keyword evidence="1" id="KW-0378">Hydrolase</keyword>
<evidence type="ECO:0000313" key="4">
    <source>
        <dbReference type="Proteomes" id="UP000053593"/>
    </source>
</evidence>
<proteinExistence type="predicted"/>
<dbReference type="GO" id="GO:0006167">
    <property type="term" value="P:AMP biosynthetic process"/>
    <property type="evidence" value="ECO:0007669"/>
    <property type="project" value="TreeGrafter"/>
</dbReference>
<dbReference type="HOGENOM" id="CLU_037162_2_2_1"/>
<dbReference type="InterPro" id="IPR015797">
    <property type="entry name" value="NUDIX_hydrolase-like_dom_sf"/>
</dbReference>
<protein>
    <recommendedName>
        <fullName evidence="2">Nudix hydrolase domain-containing protein</fullName>
    </recommendedName>
</protein>
<feature type="domain" description="Nudix hydrolase" evidence="2">
    <location>
        <begin position="1"/>
        <end position="175"/>
    </location>
</feature>
<sequence length="183" mass="20504">MASSPYPTRSYFPGQFLISAGSILFRRAPESQNLQICLLYHTIKEEWLLPKGRKDCGESIEATAIRETYEETGYPCKLLPSNMLTRAPRHGIHTKDMIREAEQITEPIAVTVRDQGLDGVKIISWFISEVAGDGKKVEGTQMDTENFASEFIDADEAVRRLTFKGDQDIAAKALEIVRHTGTL</sequence>
<evidence type="ECO:0000256" key="1">
    <source>
        <dbReference type="ARBA" id="ARBA00022801"/>
    </source>
</evidence>
<dbReference type="Pfam" id="PF00293">
    <property type="entry name" value="NUDIX"/>
    <property type="match status" value="1"/>
</dbReference>
<dbReference type="PROSITE" id="PS51462">
    <property type="entry name" value="NUDIX"/>
    <property type="match status" value="1"/>
</dbReference>
<name>A0A0D0CHE2_9AGAR</name>
<keyword evidence="4" id="KW-1185">Reference proteome</keyword>
<dbReference type="AlphaFoldDB" id="A0A0D0CHE2"/>
<dbReference type="OrthoDB" id="10259236at2759"/>
<dbReference type="Gene3D" id="3.90.79.10">
    <property type="entry name" value="Nucleoside Triphosphate Pyrophosphohydrolase"/>
    <property type="match status" value="1"/>
</dbReference>
<dbReference type="SUPFAM" id="SSF55811">
    <property type="entry name" value="Nudix"/>
    <property type="match status" value="1"/>
</dbReference>
<dbReference type="InterPro" id="IPR000086">
    <property type="entry name" value="NUDIX_hydrolase_dom"/>
</dbReference>
<gene>
    <name evidence="3" type="ORF">GYMLUDRAFT_42502</name>
</gene>
<dbReference type="GO" id="GO:0004081">
    <property type="term" value="F:bis(5'-nucleosyl)-tetraphosphatase (asymmetrical) activity"/>
    <property type="evidence" value="ECO:0007669"/>
    <property type="project" value="TreeGrafter"/>
</dbReference>
<evidence type="ECO:0000313" key="3">
    <source>
        <dbReference type="EMBL" id="KIK62054.1"/>
    </source>
</evidence>
<dbReference type="PANTHER" id="PTHR21340">
    <property type="entry name" value="DIADENOSINE 5,5-P1,P4-TETRAPHOSPHATE PYROPHOSPHOHYDROLASE MUTT"/>
    <property type="match status" value="1"/>
</dbReference>
<organism evidence="3 4">
    <name type="scientific">Collybiopsis luxurians FD-317 M1</name>
    <dbReference type="NCBI Taxonomy" id="944289"/>
    <lineage>
        <taxon>Eukaryota</taxon>
        <taxon>Fungi</taxon>
        <taxon>Dikarya</taxon>
        <taxon>Basidiomycota</taxon>
        <taxon>Agaricomycotina</taxon>
        <taxon>Agaricomycetes</taxon>
        <taxon>Agaricomycetidae</taxon>
        <taxon>Agaricales</taxon>
        <taxon>Marasmiineae</taxon>
        <taxon>Omphalotaceae</taxon>
        <taxon>Collybiopsis</taxon>
        <taxon>Collybiopsis luxurians</taxon>
    </lineage>
</organism>
<dbReference type="PANTHER" id="PTHR21340:SF0">
    <property type="entry name" value="BIS(5'-NUCLEOSYL)-TETRAPHOSPHATASE [ASYMMETRICAL]"/>
    <property type="match status" value="1"/>
</dbReference>
<dbReference type="GO" id="GO:0006754">
    <property type="term" value="P:ATP biosynthetic process"/>
    <property type="evidence" value="ECO:0007669"/>
    <property type="project" value="TreeGrafter"/>
</dbReference>
<dbReference type="Proteomes" id="UP000053593">
    <property type="component" value="Unassembled WGS sequence"/>
</dbReference>
<reference evidence="3 4" key="1">
    <citation type="submission" date="2014-04" db="EMBL/GenBank/DDBJ databases">
        <title>Evolutionary Origins and Diversification of the Mycorrhizal Mutualists.</title>
        <authorList>
            <consortium name="DOE Joint Genome Institute"/>
            <consortium name="Mycorrhizal Genomics Consortium"/>
            <person name="Kohler A."/>
            <person name="Kuo A."/>
            <person name="Nagy L.G."/>
            <person name="Floudas D."/>
            <person name="Copeland A."/>
            <person name="Barry K.W."/>
            <person name="Cichocki N."/>
            <person name="Veneault-Fourrey C."/>
            <person name="LaButti K."/>
            <person name="Lindquist E.A."/>
            <person name="Lipzen A."/>
            <person name="Lundell T."/>
            <person name="Morin E."/>
            <person name="Murat C."/>
            <person name="Riley R."/>
            <person name="Ohm R."/>
            <person name="Sun H."/>
            <person name="Tunlid A."/>
            <person name="Henrissat B."/>
            <person name="Grigoriev I.V."/>
            <person name="Hibbett D.S."/>
            <person name="Martin F."/>
        </authorList>
    </citation>
    <scope>NUCLEOTIDE SEQUENCE [LARGE SCALE GENOMIC DNA]</scope>
    <source>
        <strain evidence="3 4">FD-317 M1</strain>
    </source>
</reference>
<dbReference type="InterPro" id="IPR020084">
    <property type="entry name" value="NUDIX_hydrolase_CS"/>
</dbReference>